<evidence type="ECO:0000313" key="4">
    <source>
        <dbReference type="EMBL" id="GAG14052.1"/>
    </source>
</evidence>
<gene>
    <name evidence="4" type="ORF">S01H1_59284</name>
</gene>
<comment type="caution">
    <text evidence="4">The sequence shown here is derived from an EMBL/GenBank/DDBJ whole genome shotgun (WGS) entry which is preliminary data.</text>
</comment>
<dbReference type="InterPro" id="IPR010624">
    <property type="entry name" value="KaiC_dom"/>
</dbReference>
<dbReference type="SUPFAM" id="SSF52540">
    <property type="entry name" value="P-loop containing nucleoside triphosphate hydrolases"/>
    <property type="match status" value="1"/>
</dbReference>
<organism evidence="4">
    <name type="scientific">marine sediment metagenome</name>
    <dbReference type="NCBI Taxonomy" id="412755"/>
    <lineage>
        <taxon>unclassified sequences</taxon>
        <taxon>metagenomes</taxon>
        <taxon>ecological metagenomes</taxon>
    </lineage>
</organism>
<protein>
    <recommendedName>
        <fullName evidence="3">KaiC domain-containing protein</fullName>
    </recommendedName>
</protein>
<keyword evidence="1" id="KW-0547">Nucleotide-binding</keyword>
<sequence>MSNIERVRSGIPGLDEMLNGGIPKGRVILVVGGPGTGKTIFCTQFLINGIKQYGEPGLFISLDETGYHIKRELASFNWDIAQLERDKMWALVDLSPFGHMAKEMKRSKIALGKREFALEKAIDDIKKGVKSVGAKRIVIDTMNSLTYQFPDSLQRRAVILSLMEVFVSTGATTLMTAELRTSGLERAVQLEEYLAHGVVIMQTLQVGKAATRVLQIEKMRETPID</sequence>
<reference evidence="4" key="1">
    <citation type="journal article" date="2014" name="Front. Microbiol.">
        <title>High frequency of phylogenetically diverse reductive dehalogenase-homologous genes in deep subseafloor sedimentary metagenomes.</title>
        <authorList>
            <person name="Kawai M."/>
            <person name="Futagami T."/>
            <person name="Toyoda A."/>
            <person name="Takaki Y."/>
            <person name="Nishi S."/>
            <person name="Hori S."/>
            <person name="Arai W."/>
            <person name="Tsubouchi T."/>
            <person name="Morono Y."/>
            <person name="Uchiyama I."/>
            <person name="Ito T."/>
            <person name="Fujiyama A."/>
            <person name="Inagaki F."/>
            <person name="Takami H."/>
        </authorList>
    </citation>
    <scope>NUCLEOTIDE SEQUENCE</scope>
    <source>
        <strain evidence="4">Expedition CK06-06</strain>
    </source>
</reference>
<dbReference type="InterPro" id="IPR027417">
    <property type="entry name" value="P-loop_NTPase"/>
</dbReference>
<feature type="domain" description="KaiC" evidence="3">
    <location>
        <begin position="5"/>
        <end position="225"/>
    </location>
</feature>
<evidence type="ECO:0000256" key="1">
    <source>
        <dbReference type="ARBA" id="ARBA00022741"/>
    </source>
</evidence>
<proteinExistence type="predicted"/>
<dbReference type="EMBL" id="BARS01038775">
    <property type="protein sequence ID" value="GAG14052.1"/>
    <property type="molecule type" value="Genomic_DNA"/>
</dbReference>
<dbReference type="AlphaFoldDB" id="X0VSF0"/>
<accession>X0VSF0</accession>
<dbReference type="Pfam" id="PF06745">
    <property type="entry name" value="ATPase"/>
    <property type="match status" value="1"/>
</dbReference>
<evidence type="ECO:0000256" key="2">
    <source>
        <dbReference type="ARBA" id="ARBA00022840"/>
    </source>
</evidence>
<dbReference type="PANTHER" id="PTHR43637:SF1">
    <property type="entry name" value="UPF0273 PROTEIN TM_0370"/>
    <property type="match status" value="1"/>
</dbReference>
<dbReference type="Gene3D" id="3.40.50.300">
    <property type="entry name" value="P-loop containing nucleotide triphosphate hydrolases"/>
    <property type="match status" value="1"/>
</dbReference>
<dbReference type="PANTHER" id="PTHR43637">
    <property type="entry name" value="UPF0273 PROTEIN TM_0370"/>
    <property type="match status" value="1"/>
</dbReference>
<dbReference type="InterPro" id="IPR014774">
    <property type="entry name" value="KaiC-like_dom"/>
</dbReference>
<evidence type="ECO:0000259" key="3">
    <source>
        <dbReference type="PROSITE" id="PS51146"/>
    </source>
</evidence>
<dbReference type="GO" id="GO:0005524">
    <property type="term" value="F:ATP binding"/>
    <property type="evidence" value="ECO:0007669"/>
    <property type="project" value="UniProtKB-KW"/>
</dbReference>
<feature type="non-terminal residue" evidence="4">
    <location>
        <position position="225"/>
    </location>
</feature>
<name>X0VSF0_9ZZZZ</name>
<dbReference type="PROSITE" id="PS51146">
    <property type="entry name" value="KAIC"/>
    <property type="match status" value="1"/>
</dbReference>
<keyword evidence="2" id="KW-0067">ATP-binding</keyword>